<feature type="domain" description="Helicase C-terminal" evidence="5">
    <location>
        <begin position="951"/>
        <end position="1108"/>
    </location>
</feature>
<dbReference type="Pfam" id="PF00176">
    <property type="entry name" value="SNF2-rel_dom"/>
    <property type="match status" value="1"/>
</dbReference>
<accession>A0ABM8YXU3</accession>
<feature type="domain" description="SWIM-type" evidence="3">
    <location>
        <begin position="55"/>
        <end position="94"/>
    </location>
</feature>
<dbReference type="CDD" id="cd18793">
    <property type="entry name" value="SF2_C_SNF"/>
    <property type="match status" value="1"/>
</dbReference>
<dbReference type="InterPro" id="IPR014001">
    <property type="entry name" value="Helicase_ATP-bd"/>
</dbReference>
<evidence type="ECO:0000256" key="2">
    <source>
        <dbReference type="PROSITE-ProRule" id="PRU00325"/>
    </source>
</evidence>
<keyword evidence="7" id="KW-1185">Reference proteome</keyword>
<keyword evidence="2" id="KW-0479">Metal-binding</keyword>
<sequence>MHSLVSSIDIISSFSSAYLTRGHQYYRENKVTALGISQNGAFITALVAGSNKNRYHVNILLQVQPGGHVLVNGECSCPVGYNCKHVVATLIKAQAESPLEVPAPADKASPNVTDLPYEISIWLNEVSRAAMPTLSRDSLPVNVLQRLLYVLKLSDSKPARVEVTFFTARLLKAGGFGKKTLHNSIANIFIGAAPPYFTERDQEVIAALNLMRATGGYLAGAQGARWTTEMITTGRCFWEIPDSEPLSFGEKCVTQPVWTMDTQGNQRLHVETTPPSQVLPFSPPWYVNEIESVCGELDIGLPDEIAYALVSAPAIPSALAGRIGNELTQKLPGIKVQLPKVLQERKVSDRHPIPCLHFYTVALNPPPYLGSFHAKDDHHDEPTTLDLVRLEFDYGGVRVDAMSTEKSIAQRSGEELLRIDRDATAEESYSHELTGLGFFFVDLSIFSELHNKHNGSFILGGDDKEWINFCLANLPDLRASGWQIEMEPSFNFRFAEIEDWTATVNEDGDNNNWFSIELGIQIDGLPVNLLPVLLDLIRQFPEQMSMQTLAQLSAEDMPLIARLADGRLVTLPISRIQNILSVLVELFDKDAVHNLQRIELSAVQAGRLAELEEVAGLRWLGGERLRELGRKLRDFNGIQPVPPPAGLKTSLRGYQQEGLNWLQFLREYELAGILADDMGLGKTVQALAHLLVEKESGRMNHPSLVVAPTSLMFNWLRETERFAPDLRVLVLQGQLRKQHFESIGAYDLVLTTYPLLPRDKEVLIGQEFHLLILDEGHIIKNPKSQATQIVHQIKARHRLALTGTPLENHLGELWSLFHFLLPGLLGNDKIFRKLFRMPIEKQGDNTRRAVLSRRIAPFLLRRTKTQVAKELPPKTEIVRSCELSGAQRDLYETIRVAMHEKIRLEIDKKGMNRSHIIILDALLKLRQTCCDPRLLKLPAAKQVTHSAKLELLMSLLPDMVEEGRSILLFSQFTSMLALIELELVKFNLPYVKLTGDTRDRATPVQRFQNGEVPIFLISLKAGGVGLNLTTADTVIHYDPWWNPAVENQATDRAHRIGQENPVFVYKLITESTVEEKIVAMQGKKRDLAQGILNDNGEAIAPLSTEELAMLFEPLQTLNAV</sequence>
<keyword evidence="1" id="KW-0378">Hydrolase</keyword>
<dbReference type="InterPro" id="IPR000330">
    <property type="entry name" value="SNF2_N"/>
</dbReference>
<evidence type="ECO:0000256" key="1">
    <source>
        <dbReference type="ARBA" id="ARBA00022801"/>
    </source>
</evidence>
<gene>
    <name evidence="6" type="ORF">NTG6680_1057</name>
</gene>
<dbReference type="SMART" id="SM00487">
    <property type="entry name" value="DEXDc"/>
    <property type="match status" value="1"/>
</dbReference>
<evidence type="ECO:0000313" key="6">
    <source>
        <dbReference type="EMBL" id="CAG9932310.1"/>
    </source>
</evidence>
<keyword evidence="6" id="KW-0547">Nucleotide-binding</keyword>
<dbReference type="PROSITE" id="PS50966">
    <property type="entry name" value="ZF_SWIM"/>
    <property type="match status" value="1"/>
</dbReference>
<dbReference type="Proteomes" id="UP000839052">
    <property type="component" value="Chromosome"/>
</dbReference>
<dbReference type="RefSeq" id="WP_239796259.1">
    <property type="nucleotide sequence ID" value="NZ_OU912926.1"/>
</dbReference>
<evidence type="ECO:0000259" key="4">
    <source>
        <dbReference type="PROSITE" id="PS51192"/>
    </source>
</evidence>
<dbReference type="EMBL" id="OU912926">
    <property type="protein sequence ID" value="CAG9932310.1"/>
    <property type="molecule type" value="Genomic_DNA"/>
</dbReference>
<dbReference type="InterPro" id="IPR001650">
    <property type="entry name" value="Helicase_C-like"/>
</dbReference>
<reference evidence="6 7" key="1">
    <citation type="submission" date="2021-10" db="EMBL/GenBank/DDBJ databases">
        <authorList>
            <person name="Koch H."/>
        </authorList>
    </citation>
    <scope>NUCLEOTIDE SEQUENCE [LARGE SCALE GENOMIC DNA]</scope>
    <source>
        <strain evidence="6">6680</strain>
    </source>
</reference>
<feature type="domain" description="Helicase ATP-binding" evidence="4">
    <location>
        <begin position="663"/>
        <end position="823"/>
    </location>
</feature>
<dbReference type="Gene3D" id="3.40.50.10810">
    <property type="entry name" value="Tandem AAA-ATPase domain"/>
    <property type="match status" value="1"/>
</dbReference>
<evidence type="ECO:0000259" key="3">
    <source>
        <dbReference type="PROSITE" id="PS50966"/>
    </source>
</evidence>
<keyword evidence="2" id="KW-0863">Zinc-finger</keyword>
<evidence type="ECO:0000313" key="7">
    <source>
        <dbReference type="Proteomes" id="UP000839052"/>
    </source>
</evidence>
<dbReference type="CDD" id="cd18012">
    <property type="entry name" value="DEXQc_arch_SWI2_SNF2"/>
    <property type="match status" value="1"/>
</dbReference>
<dbReference type="Gene3D" id="3.40.50.300">
    <property type="entry name" value="P-loop containing nucleotide triphosphate hydrolases"/>
    <property type="match status" value="1"/>
</dbReference>
<dbReference type="PROSITE" id="PS51192">
    <property type="entry name" value="HELICASE_ATP_BIND_1"/>
    <property type="match status" value="1"/>
</dbReference>
<evidence type="ECO:0000259" key="5">
    <source>
        <dbReference type="PROSITE" id="PS51194"/>
    </source>
</evidence>
<dbReference type="GO" id="GO:0004386">
    <property type="term" value="F:helicase activity"/>
    <property type="evidence" value="ECO:0007669"/>
    <property type="project" value="UniProtKB-KW"/>
</dbReference>
<dbReference type="InterPro" id="IPR027417">
    <property type="entry name" value="P-loop_NTPase"/>
</dbReference>
<name>A0ABM8YXU3_9PROT</name>
<dbReference type="InterPro" id="IPR049730">
    <property type="entry name" value="SNF2/RAD54-like_C"/>
</dbReference>
<dbReference type="InterPro" id="IPR038718">
    <property type="entry name" value="SNF2-like_sf"/>
</dbReference>
<dbReference type="PANTHER" id="PTHR10799">
    <property type="entry name" value="SNF2/RAD54 HELICASE FAMILY"/>
    <property type="match status" value="1"/>
</dbReference>
<keyword evidence="2" id="KW-0862">Zinc</keyword>
<proteinExistence type="predicted"/>
<dbReference type="SMART" id="SM00490">
    <property type="entry name" value="HELICc"/>
    <property type="match status" value="1"/>
</dbReference>
<dbReference type="Pfam" id="PF04434">
    <property type="entry name" value="SWIM"/>
    <property type="match status" value="1"/>
</dbReference>
<keyword evidence="6" id="KW-0347">Helicase</keyword>
<protein>
    <submittedName>
        <fullName evidence="6">Helicase</fullName>
    </submittedName>
</protein>
<dbReference type="InterPro" id="IPR007527">
    <property type="entry name" value="Znf_SWIM"/>
</dbReference>
<organism evidence="6 7">
    <name type="scientific">Candidatus Nitrotoga arctica</name>
    <dbReference type="NCBI Taxonomy" id="453162"/>
    <lineage>
        <taxon>Bacteria</taxon>
        <taxon>Pseudomonadati</taxon>
        <taxon>Pseudomonadota</taxon>
        <taxon>Betaproteobacteria</taxon>
        <taxon>Nitrosomonadales</taxon>
        <taxon>Gallionellaceae</taxon>
        <taxon>Candidatus Nitrotoga</taxon>
    </lineage>
</organism>
<dbReference type="Pfam" id="PF00271">
    <property type="entry name" value="Helicase_C"/>
    <property type="match status" value="1"/>
</dbReference>
<dbReference type="SUPFAM" id="SSF52540">
    <property type="entry name" value="P-loop containing nucleoside triphosphate hydrolases"/>
    <property type="match status" value="2"/>
</dbReference>
<keyword evidence="6" id="KW-0067">ATP-binding</keyword>
<dbReference type="PROSITE" id="PS51194">
    <property type="entry name" value="HELICASE_CTER"/>
    <property type="match status" value="1"/>
</dbReference>